<accession>A0A074VTE6</accession>
<reference evidence="2 3" key="1">
    <citation type="journal article" date="2014" name="BMC Genomics">
        <title>Genome sequencing of four Aureobasidium pullulans varieties: biotechnological potential, stress tolerance, and description of new species.</title>
        <authorList>
            <person name="Gostin Ar C."/>
            <person name="Ohm R.A."/>
            <person name="Kogej T."/>
            <person name="Sonjak S."/>
            <person name="Turk M."/>
            <person name="Zajc J."/>
            <person name="Zalar P."/>
            <person name="Grube M."/>
            <person name="Sun H."/>
            <person name="Han J."/>
            <person name="Sharma A."/>
            <person name="Chiniquy J."/>
            <person name="Ngan C.Y."/>
            <person name="Lipzen A."/>
            <person name="Barry K."/>
            <person name="Grigoriev I.V."/>
            <person name="Gunde-Cimerman N."/>
        </authorList>
    </citation>
    <scope>NUCLEOTIDE SEQUENCE [LARGE SCALE GENOMIC DNA]</scope>
    <source>
        <strain evidence="2 3">CBS 110374</strain>
    </source>
</reference>
<protein>
    <recommendedName>
        <fullName evidence="4">HypA-like protein</fullName>
    </recommendedName>
</protein>
<evidence type="ECO:0000256" key="1">
    <source>
        <dbReference type="ARBA" id="ARBA00023002"/>
    </source>
</evidence>
<dbReference type="RefSeq" id="XP_040880711.1">
    <property type="nucleotide sequence ID" value="XM_041021172.1"/>
</dbReference>
<dbReference type="EMBL" id="KL584830">
    <property type="protein sequence ID" value="KEQ63688.1"/>
    <property type="molecule type" value="Genomic_DNA"/>
</dbReference>
<dbReference type="PANTHER" id="PTHR35870:SF1">
    <property type="entry name" value="PROTEIN, PUTATIVE (AFU_ORTHOLOGUE AFUA_5G03330)-RELATED"/>
    <property type="match status" value="1"/>
</dbReference>
<dbReference type="InterPro" id="IPR025337">
    <property type="entry name" value="Questin_oxidase-like"/>
</dbReference>
<dbReference type="PANTHER" id="PTHR35870">
    <property type="entry name" value="PROTEIN, PUTATIVE (AFU_ORTHOLOGUE AFUA_5G03330)-RELATED"/>
    <property type="match status" value="1"/>
</dbReference>
<sequence length="609" mass="69274">MSSSINVGIDNTGLWGIKQTPQASSLLSNLMQQDLEKHHVFLNDIGFHDHMPHHLLALYGTGASAEDIQKAWDQRDPLQRPALPRNDRVVKYLIESWNNSMPYLGKEEHYADFLAYFQHVIQIRGYQAVVNEHLFRANDPAQLLVRLHAGVLHPLIQLMYGLEWEQPAVVAEGLAQAAIHGIEQLDELLVQSERMVYNSSSTGRIPNLLTIYKRIQQDPQLSHCVRPDDEEKIIEGVIGRSKEEMLAVLQEVRVHAEDLAERTAEMFHNIVLVASGAALHPHKHVKYDFFLMHHINSSLMYLTINKQHWITEANKVRMLEWKIRMDLLQYAARGAPDFSAEAIRSYEPKIGLKGGPRQIATKLHSFGDDGHAIKQARATSLCHELIAHYKGKSWAVLVDDDLWIKIQHMVIDAVEGPGPLYVRTAGLEESWKASAQTIFTPSARLTKLRTSPSLPHRRDLLRSCWPDSNKLESDMFTDVSYNSFYRLCHFCTLDPNVKRSVPNHHSHGVLLLDRVISAHVFPDILCTNAELLKNLHDRSVQDIDFPVFNLDRDTDSPFCTHLFCGFRLANSKAVTSVRTKFADERSAIHPTKICAKAVFSSDQLWEGRH</sequence>
<evidence type="ECO:0000313" key="3">
    <source>
        <dbReference type="Proteomes" id="UP000030672"/>
    </source>
</evidence>
<dbReference type="AlphaFoldDB" id="A0A074VTE6"/>
<keyword evidence="3" id="KW-1185">Reference proteome</keyword>
<proteinExistence type="predicted"/>
<dbReference type="STRING" id="1043003.A0A074VTE6"/>
<dbReference type="GO" id="GO:0016491">
    <property type="term" value="F:oxidoreductase activity"/>
    <property type="evidence" value="ECO:0007669"/>
    <property type="project" value="UniProtKB-KW"/>
</dbReference>
<gene>
    <name evidence="2" type="ORF">M437DRAFT_45907</name>
</gene>
<name>A0A074VTE6_AURM1</name>
<organism evidence="2 3">
    <name type="scientific">Aureobasidium melanogenum (strain CBS 110374)</name>
    <name type="common">Aureobasidium pullulans var. melanogenum</name>
    <dbReference type="NCBI Taxonomy" id="1043003"/>
    <lineage>
        <taxon>Eukaryota</taxon>
        <taxon>Fungi</taxon>
        <taxon>Dikarya</taxon>
        <taxon>Ascomycota</taxon>
        <taxon>Pezizomycotina</taxon>
        <taxon>Dothideomycetes</taxon>
        <taxon>Dothideomycetidae</taxon>
        <taxon>Dothideales</taxon>
        <taxon>Saccotheciaceae</taxon>
        <taxon>Aureobasidium</taxon>
    </lineage>
</organism>
<evidence type="ECO:0000313" key="2">
    <source>
        <dbReference type="EMBL" id="KEQ63688.1"/>
    </source>
</evidence>
<evidence type="ECO:0008006" key="4">
    <source>
        <dbReference type="Google" id="ProtNLM"/>
    </source>
</evidence>
<dbReference type="HOGENOM" id="CLU_019145_2_1_1"/>
<dbReference type="GeneID" id="63914545"/>
<dbReference type="Proteomes" id="UP000030672">
    <property type="component" value="Unassembled WGS sequence"/>
</dbReference>
<keyword evidence="1" id="KW-0560">Oxidoreductase</keyword>
<dbReference type="Pfam" id="PF14027">
    <property type="entry name" value="Questin_oxidase"/>
    <property type="match status" value="1"/>
</dbReference>